<reference evidence="4" key="2">
    <citation type="submission" date="2024-10" db="UniProtKB">
        <authorList>
            <consortium name="EnsemblProtists"/>
        </authorList>
    </citation>
    <scope>IDENTIFICATION</scope>
</reference>
<keyword evidence="1" id="KW-0677">Repeat</keyword>
<feature type="repeat" description="PPR" evidence="2">
    <location>
        <begin position="181"/>
        <end position="215"/>
    </location>
</feature>
<name>A0A0D3K854_EMIH1</name>
<keyword evidence="5" id="KW-1185">Reference proteome</keyword>
<dbReference type="SUPFAM" id="SSF48452">
    <property type="entry name" value="TPR-like"/>
    <property type="match status" value="1"/>
</dbReference>
<dbReference type="PANTHER" id="PTHR47447">
    <property type="entry name" value="OS03G0856100 PROTEIN"/>
    <property type="match status" value="1"/>
</dbReference>
<dbReference type="AlphaFoldDB" id="A0A0D3K854"/>
<evidence type="ECO:0000313" key="5">
    <source>
        <dbReference type="Proteomes" id="UP000013827"/>
    </source>
</evidence>
<dbReference type="Proteomes" id="UP000013827">
    <property type="component" value="Unassembled WGS sequence"/>
</dbReference>
<proteinExistence type="predicted"/>
<feature type="compositionally biased region" description="Polar residues" evidence="3">
    <location>
        <begin position="502"/>
        <end position="512"/>
    </location>
</feature>
<reference evidence="5" key="1">
    <citation type="journal article" date="2013" name="Nature">
        <title>Pan genome of the phytoplankton Emiliania underpins its global distribution.</title>
        <authorList>
            <person name="Read B.A."/>
            <person name="Kegel J."/>
            <person name="Klute M.J."/>
            <person name="Kuo A."/>
            <person name="Lefebvre S.C."/>
            <person name="Maumus F."/>
            <person name="Mayer C."/>
            <person name="Miller J."/>
            <person name="Monier A."/>
            <person name="Salamov A."/>
            <person name="Young J."/>
            <person name="Aguilar M."/>
            <person name="Claverie J.M."/>
            <person name="Frickenhaus S."/>
            <person name="Gonzalez K."/>
            <person name="Herman E.K."/>
            <person name="Lin Y.C."/>
            <person name="Napier J."/>
            <person name="Ogata H."/>
            <person name="Sarno A.F."/>
            <person name="Shmutz J."/>
            <person name="Schroeder D."/>
            <person name="de Vargas C."/>
            <person name="Verret F."/>
            <person name="von Dassow P."/>
            <person name="Valentin K."/>
            <person name="Van de Peer Y."/>
            <person name="Wheeler G."/>
            <person name="Dacks J.B."/>
            <person name="Delwiche C.F."/>
            <person name="Dyhrman S.T."/>
            <person name="Glockner G."/>
            <person name="John U."/>
            <person name="Richards T."/>
            <person name="Worden A.Z."/>
            <person name="Zhang X."/>
            <person name="Grigoriev I.V."/>
            <person name="Allen A.E."/>
            <person name="Bidle K."/>
            <person name="Borodovsky M."/>
            <person name="Bowler C."/>
            <person name="Brownlee C."/>
            <person name="Cock J.M."/>
            <person name="Elias M."/>
            <person name="Gladyshev V.N."/>
            <person name="Groth M."/>
            <person name="Guda C."/>
            <person name="Hadaegh A."/>
            <person name="Iglesias-Rodriguez M.D."/>
            <person name="Jenkins J."/>
            <person name="Jones B.M."/>
            <person name="Lawson T."/>
            <person name="Leese F."/>
            <person name="Lindquist E."/>
            <person name="Lobanov A."/>
            <person name="Lomsadze A."/>
            <person name="Malik S.B."/>
            <person name="Marsh M.E."/>
            <person name="Mackinder L."/>
            <person name="Mock T."/>
            <person name="Mueller-Roeber B."/>
            <person name="Pagarete A."/>
            <person name="Parker M."/>
            <person name="Probert I."/>
            <person name="Quesneville H."/>
            <person name="Raines C."/>
            <person name="Rensing S.A."/>
            <person name="Riano-Pachon D.M."/>
            <person name="Richier S."/>
            <person name="Rokitta S."/>
            <person name="Shiraiwa Y."/>
            <person name="Soanes D.M."/>
            <person name="van der Giezen M."/>
            <person name="Wahlund T.M."/>
            <person name="Williams B."/>
            <person name="Wilson W."/>
            <person name="Wolfe G."/>
            <person name="Wurch L.L."/>
        </authorList>
    </citation>
    <scope>NUCLEOTIDE SEQUENCE</scope>
</reference>
<evidence type="ECO:0000256" key="1">
    <source>
        <dbReference type="ARBA" id="ARBA00022737"/>
    </source>
</evidence>
<dbReference type="Pfam" id="PF01535">
    <property type="entry name" value="PPR"/>
    <property type="match status" value="1"/>
</dbReference>
<dbReference type="InterPro" id="IPR011990">
    <property type="entry name" value="TPR-like_helical_dom_sf"/>
</dbReference>
<feature type="repeat" description="PPR" evidence="2">
    <location>
        <begin position="216"/>
        <end position="250"/>
    </location>
</feature>
<dbReference type="HOGENOM" id="CLU_031335_0_0_1"/>
<evidence type="ECO:0000313" key="4">
    <source>
        <dbReference type="EnsemblProtists" id="EOD31939"/>
    </source>
</evidence>
<feature type="repeat" description="PPR" evidence="2">
    <location>
        <begin position="292"/>
        <end position="326"/>
    </location>
</feature>
<dbReference type="eggNOG" id="KOG4197">
    <property type="taxonomic scope" value="Eukaryota"/>
</dbReference>
<evidence type="ECO:0008006" key="6">
    <source>
        <dbReference type="Google" id="ProtNLM"/>
    </source>
</evidence>
<dbReference type="RefSeq" id="XP_005784368.1">
    <property type="nucleotide sequence ID" value="XM_005784311.1"/>
</dbReference>
<dbReference type="InterPro" id="IPR002885">
    <property type="entry name" value="PPR_rpt"/>
</dbReference>
<organism evidence="4 5">
    <name type="scientific">Emiliania huxleyi (strain CCMP1516)</name>
    <dbReference type="NCBI Taxonomy" id="280463"/>
    <lineage>
        <taxon>Eukaryota</taxon>
        <taxon>Haptista</taxon>
        <taxon>Haptophyta</taxon>
        <taxon>Prymnesiophyceae</taxon>
        <taxon>Isochrysidales</taxon>
        <taxon>Noelaerhabdaceae</taxon>
        <taxon>Emiliania</taxon>
    </lineage>
</organism>
<sequence length="543" mass="56243">MLVQTPLTPPGLGADVVMPSINEDTPTPTTTSFEARALELLRLGDNARALELLEGADKLNIRLVNMLFTALIGTGVGVDAAAVRAQQACAAHGIAPNASIFNNILAALDKAPRPSVPPTTPFTPLTQVPFVQAGPPEAVLAWLAKMRAAAHLQRRDFGAAAELLRSMMKRAAGADYPPPPNEMSFNTVISALGDAAQPERAESVLSTMIDAGFTASPVTFTATIAAFAKQSRPADAARVLKRMLAARLQPDTWCFNAVLSAYANAADPEGARATLANFEARAAEECPNAAPDLVSYNTLMLACARGGRPAEAEAAFQKLLARGLVPNEPTASTHAILVNALVKAGQLDAASASLQALLVAGERLSAPTFNTLISAYGKAGRRPDAEAAFSAMLAANVRPSLVTYNALASVYALEGDIDAAEAAVHAASQRGFAPDRFTYAALFNATAPQPSAPSPVRLAGVPLTRSKSNRARLLELAQSVAAAEAGDAEGGSPASGDGQRGSMRSRSVSSNLADALTVPPAVPLTRSAASELAITLGDDMRLE</sequence>
<dbReference type="NCBIfam" id="TIGR00756">
    <property type="entry name" value="PPR"/>
    <property type="match status" value="5"/>
</dbReference>
<dbReference type="Gene3D" id="1.25.40.10">
    <property type="entry name" value="Tetratricopeptide repeat domain"/>
    <property type="match status" value="3"/>
</dbReference>
<dbReference type="Pfam" id="PF13041">
    <property type="entry name" value="PPR_2"/>
    <property type="match status" value="1"/>
</dbReference>
<dbReference type="PROSITE" id="PS51375">
    <property type="entry name" value="PPR"/>
    <property type="match status" value="5"/>
</dbReference>
<dbReference type="GeneID" id="17277214"/>
<dbReference type="EnsemblProtists" id="EOD31939">
    <property type="protein sequence ID" value="EOD31939"/>
    <property type="gene ID" value="EMIHUDRAFT_231188"/>
</dbReference>
<feature type="region of interest" description="Disordered" evidence="3">
    <location>
        <begin position="484"/>
        <end position="520"/>
    </location>
</feature>
<feature type="repeat" description="PPR" evidence="2">
    <location>
        <begin position="400"/>
        <end position="434"/>
    </location>
</feature>
<dbReference type="KEGG" id="ehx:EMIHUDRAFT_231188"/>
<evidence type="ECO:0000256" key="3">
    <source>
        <dbReference type="SAM" id="MobiDB-lite"/>
    </source>
</evidence>
<dbReference type="Pfam" id="PF13812">
    <property type="entry name" value="PPR_3"/>
    <property type="match status" value="1"/>
</dbReference>
<accession>A0A0D3K854</accession>
<feature type="repeat" description="PPR" evidence="2">
    <location>
        <begin position="365"/>
        <end position="399"/>
    </location>
</feature>
<protein>
    <recommendedName>
        <fullName evidence="6">Pentacotripeptide-repeat region of PRORP domain-containing protein</fullName>
    </recommendedName>
</protein>
<dbReference type="PANTHER" id="PTHR47447:SF17">
    <property type="entry name" value="OS12G0638900 PROTEIN"/>
    <property type="match status" value="1"/>
</dbReference>
<evidence type="ECO:0000256" key="2">
    <source>
        <dbReference type="PROSITE-ProRule" id="PRU00708"/>
    </source>
</evidence>
<feature type="compositionally biased region" description="Low complexity" evidence="3">
    <location>
        <begin position="484"/>
        <end position="497"/>
    </location>
</feature>
<dbReference type="PaxDb" id="2903-EOD31939"/>
<dbReference type="STRING" id="2903.R1FFA6"/>